<evidence type="ECO:0000313" key="1">
    <source>
        <dbReference type="EMBL" id="SFE20585.1"/>
    </source>
</evidence>
<gene>
    <name evidence="1" type="ORF">SAMN05216167_111107</name>
</gene>
<evidence type="ECO:0000313" key="2">
    <source>
        <dbReference type="Proteomes" id="UP000198598"/>
    </source>
</evidence>
<dbReference type="Proteomes" id="UP000198598">
    <property type="component" value="Unassembled WGS sequence"/>
</dbReference>
<dbReference type="EMBL" id="FOLQ01000011">
    <property type="protein sequence ID" value="SFE20585.1"/>
    <property type="molecule type" value="Genomic_DNA"/>
</dbReference>
<dbReference type="STRING" id="662367.SAMN05216167_111107"/>
<keyword evidence="2" id="KW-1185">Reference proteome</keyword>
<reference evidence="1 2" key="1">
    <citation type="submission" date="2016-10" db="EMBL/GenBank/DDBJ databases">
        <authorList>
            <person name="de Groot N.N."/>
        </authorList>
    </citation>
    <scope>NUCLEOTIDE SEQUENCE [LARGE SCALE GENOMIC DNA]</scope>
    <source>
        <strain evidence="1 2">DSM 26130</strain>
    </source>
</reference>
<protein>
    <submittedName>
        <fullName evidence="1">Uncharacterized protein</fullName>
    </submittedName>
</protein>
<dbReference type="RefSeq" id="WP_262507703.1">
    <property type="nucleotide sequence ID" value="NZ_FOLQ01000011.1"/>
</dbReference>
<sequence length="40" mass="4515">MNLIDFLDSTALHAIVIGGHYNHLGLGRQEKFTMGLMIMR</sequence>
<dbReference type="AlphaFoldDB" id="A0A1I1YLX4"/>
<name>A0A1I1YLX4_9BACT</name>
<accession>A0A1I1YLX4</accession>
<organism evidence="1 2">
    <name type="scientific">Spirosoma endophyticum</name>
    <dbReference type="NCBI Taxonomy" id="662367"/>
    <lineage>
        <taxon>Bacteria</taxon>
        <taxon>Pseudomonadati</taxon>
        <taxon>Bacteroidota</taxon>
        <taxon>Cytophagia</taxon>
        <taxon>Cytophagales</taxon>
        <taxon>Cytophagaceae</taxon>
        <taxon>Spirosoma</taxon>
    </lineage>
</organism>
<proteinExistence type="predicted"/>